<accession>A0ABQ3HM68</accession>
<comment type="caution">
    <text evidence="1">The sequence shown here is derived from an EMBL/GenBank/DDBJ whole genome shotgun (WGS) entry which is preliminary data.</text>
</comment>
<sequence length="90" mass="9155">MVASVTETAEVVSATLLLVVPALVLESLAAVLPQPARTAAATVAAKARRSLGSRMEWDLSGMVSCVVDAAVAAGEDDAAQPTCWRGGMTL</sequence>
<evidence type="ECO:0008006" key="3">
    <source>
        <dbReference type="Google" id="ProtNLM"/>
    </source>
</evidence>
<keyword evidence="2" id="KW-1185">Reference proteome</keyword>
<dbReference type="EMBL" id="BNAD01000005">
    <property type="protein sequence ID" value="GHE17737.1"/>
    <property type="molecule type" value="Genomic_DNA"/>
</dbReference>
<evidence type="ECO:0000313" key="2">
    <source>
        <dbReference type="Proteomes" id="UP000597341"/>
    </source>
</evidence>
<proteinExistence type="predicted"/>
<dbReference type="Proteomes" id="UP000597341">
    <property type="component" value="Unassembled WGS sequence"/>
</dbReference>
<reference evidence="2" key="1">
    <citation type="journal article" date="2019" name="Int. J. Syst. Evol. Microbiol.">
        <title>The Global Catalogue of Microorganisms (GCM) 10K type strain sequencing project: providing services to taxonomists for standard genome sequencing and annotation.</title>
        <authorList>
            <consortium name="The Broad Institute Genomics Platform"/>
            <consortium name="The Broad Institute Genome Sequencing Center for Infectious Disease"/>
            <person name="Wu L."/>
            <person name="Ma J."/>
        </authorList>
    </citation>
    <scope>NUCLEOTIDE SEQUENCE [LARGE SCALE GENOMIC DNA]</scope>
    <source>
        <strain evidence="2">CGMCC 1.12791</strain>
    </source>
</reference>
<gene>
    <name evidence="1" type="ORF">GCM10011376_23470</name>
</gene>
<name>A0ABQ3HM68_9ACTN</name>
<organism evidence="1 2">
    <name type="scientific">Nocardioides flavus</name>
    <name type="common">ex Wang et al. 2016</name>
    <dbReference type="NCBI Taxonomy" id="2058780"/>
    <lineage>
        <taxon>Bacteria</taxon>
        <taxon>Bacillati</taxon>
        <taxon>Actinomycetota</taxon>
        <taxon>Actinomycetes</taxon>
        <taxon>Propionibacteriales</taxon>
        <taxon>Nocardioidaceae</taxon>
        <taxon>Nocardioides</taxon>
    </lineage>
</organism>
<protein>
    <recommendedName>
        <fullName evidence="3">Secreted protein</fullName>
    </recommendedName>
</protein>
<evidence type="ECO:0000313" key="1">
    <source>
        <dbReference type="EMBL" id="GHE17737.1"/>
    </source>
</evidence>